<feature type="signal peptide" evidence="2">
    <location>
        <begin position="1"/>
        <end position="22"/>
    </location>
</feature>
<evidence type="ECO:0008006" key="5">
    <source>
        <dbReference type="Google" id="ProtNLM"/>
    </source>
</evidence>
<dbReference type="Proteomes" id="UP001170379">
    <property type="component" value="Unassembled WGS sequence"/>
</dbReference>
<sequence length="388" mass="41115">MVSVAFAISLVLILGTSGCASASPQTETQVTEFDTYTAQLQALPGVQQVDLNASEQTSSVSLNVQLVDDVEPAALAEIGSAVANFIPTAEEHGYVPTGPAIRLDESVYAYFNGLTTEQVQDQLGYWLGLVRTGVNSVQMRTYTSTNNVPAKGTVGAAKTTEQPPRYVLVDLPPDITEESLRSLIDGLAAIKDPGAPGGQWDFLNLAPQTKGEYAEPSFPSTTELSYAVTAGNHFAEVDGLANVEVIRDAGHDTPLQIRIAVFDDAMDGVGSGDAAAVFENTEAWTHLVDLVALLETAGSLDYSVRVLANPLNDGGNFQLDFSVHGCKFEADSTWPELATALNGVWEEHAASARFDADPTCKKPSDKSHQAHPDETSGDSSEATDPQAP</sequence>
<evidence type="ECO:0000313" key="4">
    <source>
        <dbReference type="Proteomes" id="UP001170379"/>
    </source>
</evidence>
<evidence type="ECO:0000256" key="1">
    <source>
        <dbReference type="SAM" id="MobiDB-lite"/>
    </source>
</evidence>
<feature type="compositionally biased region" description="Basic and acidic residues" evidence="1">
    <location>
        <begin position="355"/>
        <end position="374"/>
    </location>
</feature>
<gene>
    <name evidence="3" type="ORF">C7K25_06035</name>
</gene>
<accession>A0ABT7C6T9</accession>
<name>A0ABT7C6T9_9MICO</name>
<keyword evidence="4" id="KW-1185">Reference proteome</keyword>
<evidence type="ECO:0000313" key="3">
    <source>
        <dbReference type="EMBL" id="MDJ1370926.1"/>
    </source>
</evidence>
<dbReference type="EMBL" id="PXVD01000008">
    <property type="protein sequence ID" value="MDJ1370926.1"/>
    <property type="molecule type" value="Genomic_DNA"/>
</dbReference>
<protein>
    <recommendedName>
        <fullName evidence="5">GerMN domain-containing protein</fullName>
    </recommendedName>
</protein>
<proteinExistence type="predicted"/>
<feature type="compositionally biased region" description="Polar residues" evidence="1">
    <location>
        <begin position="377"/>
        <end position="388"/>
    </location>
</feature>
<reference evidence="3" key="1">
    <citation type="submission" date="2018-03" db="EMBL/GenBank/DDBJ databases">
        <authorList>
            <person name="Nunes O.C."/>
            <person name="Lopes A.R."/>
            <person name="Froufe H."/>
            <person name="Munoz-Merida A."/>
            <person name="Barroso C."/>
            <person name="Egas C."/>
        </authorList>
    </citation>
    <scope>NUCLEOTIDE SEQUENCE</scope>
    <source>
        <strain evidence="3">ON4</strain>
    </source>
</reference>
<comment type="caution">
    <text evidence="3">The sequence shown here is derived from an EMBL/GenBank/DDBJ whole genome shotgun (WGS) entry which is preliminary data.</text>
</comment>
<organism evidence="3 4">
    <name type="scientific">Gulosibacter molinativorax</name>
    <dbReference type="NCBI Taxonomy" id="256821"/>
    <lineage>
        <taxon>Bacteria</taxon>
        <taxon>Bacillati</taxon>
        <taxon>Actinomycetota</taxon>
        <taxon>Actinomycetes</taxon>
        <taxon>Micrococcales</taxon>
        <taxon>Microbacteriaceae</taxon>
        <taxon>Gulosibacter</taxon>
    </lineage>
</organism>
<feature type="region of interest" description="Disordered" evidence="1">
    <location>
        <begin position="355"/>
        <end position="388"/>
    </location>
</feature>
<evidence type="ECO:0000256" key="2">
    <source>
        <dbReference type="SAM" id="SignalP"/>
    </source>
</evidence>
<feature type="chain" id="PRO_5047373778" description="GerMN domain-containing protein" evidence="2">
    <location>
        <begin position="23"/>
        <end position="388"/>
    </location>
</feature>
<reference evidence="3" key="2">
    <citation type="journal article" date="2022" name="Sci. Rep.">
        <title>In silico prediction of the enzymes involved in the degradation of the herbicide molinate by Gulosibacter molinativorax ON4T.</title>
        <authorList>
            <person name="Lopes A.R."/>
            <person name="Bunin E."/>
            <person name="Viana A.T."/>
            <person name="Froufe H."/>
            <person name="Munoz-Merida A."/>
            <person name="Pinho D."/>
            <person name="Figueiredo J."/>
            <person name="Barroso C."/>
            <person name="Vaz-Moreira I."/>
            <person name="Bellanger X."/>
            <person name="Egas C."/>
            <person name="Nunes O.C."/>
        </authorList>
    </citation>
    <scope>NUCLEOTIDE SEQUENCE</scope>
    <source>
        <strain evidence="3">ON4</strain>
    </source>
</reference>
<keyword evidence="2" id="KW-0732">Signal</keyword>